<dbReference type="AlphaFoldDB" id="A0AAJ0CI76"/>
<evidence type="ECO:0000313" key="2">
    <source>
        <dbReference type="Proteomes" id="UP001251528"/>
    </source>
</evidence>
<gene>
    <name evidence="1" type="ORF">QQS21_008772</name>
</gene>
<evidence type="ECO:0008006" key="3">
    <source>
        <dbReference type="Google" id="ProtNLM"/>
    </source>
</evidence>
<organism evidence="1 2">
    <name type="scientific">Conoideocrella luteorostrata</name>
    <dbReference type="NCBI Taxonomy" id="1105319"/>
    <lineage>
        <taxon>Eukaryota</taxon>
        <taxon>Fungi</taxon>
        <taxon>Dikarya</taxon>
        <taxon>Ascomycota</taxon>
        <taxon>Pezizomycotina</taxon>
        <taxon>Sordariomycetes</taxon>
        <taxon>Hypocreomycetidae</taxon>
        <taxon>Hypocreales</taxon>
        <taxon>Clavicipitaceae</taxon>
        <taxon>Conoideocrella</taxon>
    </lineage>
</organism>
<protein>
    <recommendedName>
        <fullName evidence="3">DUF4219 domain-containing protein</fullName>
    </recommendedName>
</protein>
<reference evidence="1" key="1">
    <citation type="submission" date="2023-06" db="EMBL/GenBank/DDBJ databases">
        <title>Conoideocrella luteorostrata (Hypocreales: Clavicipitaceae), a potential biocontrol fungus for elongate hemlock scale in United States Christmas tree production areas.</title>
        <authorList>
            <person name="Barrett H."/>
            <person name="Lovett B."/>
            <person name="Macias A.M."/>
            <person name="Stajich J.E."/>
            <person name="Kasson M.T."/>
        </authorList>
    </citation>
    <scope>NUCLEOTIDE SEQUENCE</scope>
    <source>
        <strain evidence="1">ARSEF 14590</strain>
    </source>
</reference>
<dbReference type="Proteomes" id="UP001251528">
    <property type="component" value="Unassembled WGS sequence"/>
</dbReference>
<accession>A0AAJ0CI76</accession>
<comment type="caution">
    <text evidence="1">The sequence shown here is derived from an EMBL/GenBank/DDBJ whole genome shotgun (WGS) entry which is preliminary data.</text>
</comment>
<name>A0AAJ0CI76_9HYPO</name>
<keyword evidence="2" id="KW-1185">Reference proteome</keyword>
<evidence type="ECO:0000313" key="1">
    <source>
        <dbReference type="EMBL" id="KAK2593506.1"/>
    </source>
</evidence>
<dbReference type="EMBL" id="JASWJB010000208">
    <property type="protein sequence ID" value="KAK2593506.1"/>
    <property type="molecule type" value="Genomic_DNA"/>
</dbReference>
<sequence length="125" mass="14349">MDHSKSPSSHPSLQGTSNWNQWILIIKKLAVAEGVWQYLDPEAPNRPEFNEPIELIPGLVNPDATSIVDLDADDFKRFDFLTTQYRTRLQGYYRQKKAIASIQRHIILTIGNYYDIMVLEEDVAG</sequence>
<proteinExistence type="predicted"/>